<comment type="caution">
    <text evidence="3">The sequence shown here is derived from an EMBL/GenBank/DDBJ whole genome shotgun (WGS) entry which is preliminary data.</text>
</comment>
<feature type="domain" description="Oxidoreductase-like" evidence="2">
    <location>
        <begin position="11"/>
        <end position="49"/>
    </location>
</feature>
<evidence type="ECO:0000313" key="3">
    <source>
        <dbReference type="EMBL" id="MFC7410477.1"/>
    </source>
</evidence>
<sequence length="66" mass="6891">MAHVSRLLGEAGATHRPPPPEPDTCCGRGCNGCVWEGFYAALVCWRDDAAALLGASTPPGHVHHLG</sequence>
<organism evidence="3 4">
    <name type="scientific">Hydrogenophaga atypica</name>
    <dbReference type="NCBI Taxonomy" id="249409"/>
    <lineage>
        <taxon>Bacteria</taxon>
        <taxon>Pseudomonadati</taxon>
        <taxon>Pseudomonadota</taxon>
        <taxon>Betaproteobacteria</taxon>
        <taxon>Burkholderiales</taxon>
        <taxon>Comamonadaceae</taxon>
        <taxon>Hydrogenophaga</taxon>
    </lineage>
</organism>
<evidence type="ECO:0000259" key="2">
    <source>
        <dbReference type="Pfam" id="PF09791"/>
    </source>
</evidence>
<reference evidence="4" key="1">
    <citation type="journal article" date="2019" name="Int. J. Syst. Evol. Microbiol.">
        <title>The Global Catalogue of Microorganisms (GCM) 10K type strain sequencing project: providing services to taxonomists for standard genome sequencing and annotation.</title>
        <authorList>
            <consortium name="The Broad Institute Genomics Platform"/>
            <consortium name="The Broad Institute Genome Sequencing Center for Infectious Disease"/>
            <person name="Wu L."/>
            <person name="Ma J."/>
        </authorList>
    </citation>
    <scope>NUCLEOTIDE SEQUENCE [LARGE SCALE GENOMIC DNA]</scope>
    <source>
        <strain evidence="4">CGMCC 1.12371</strain>
    </source>
</reference>
<gene>
    <name evidence="3" type="ORF">ACFQPB_16550</name>
</gene>
<evidence type="ECO:0000313" key="4">
    <source>
        <dbReference type="Proteomes" id="UP001596501"/>
    </source>
</evidence>
<accession>A0ABW2QP79</accession>
<keyword evidence="4" id="KW-1185">Reference proteome</keyword>
<dbReference type="RefSeq" id="WP_382225695.1">
    <property type="nucleotide sequence ID" value="NZ_JBHTCA010000015.1"/>
</dbReference>
<proteinExistence type="predicted"/>
<name>A0ABW2QP79_9BURK</name>
<feature type="region of interest" description="Disordered" evidence="1">
    <location>
        <begin position="1"/>
        <end position="21"/>
    </location>
</feature>
<protein>
    <submittedName>
        <fullName evidence="3">Oxidoreductase-like domain-containing protein</fullName>
    </submittedName>
</protein>
<dbReference type="InterPro" id="IPR019180">
    <property type="entry name" value="Oxidoreductase-like_N"/>
</dbReference>
<evidence type="ECO:0000256" key="1">
    <source>
        <dbReference type="SAM" id="MobiDB-lite"/>
    </source>
</evidence>
<dbReference type="Proteomes" id="UP001596501">
    <property type="component" value="Unassembled WGS sequence"/>
</dbReference>
<dbReference type="EMBL" id="JBHTCA010000015">
    <property type="protein sequence ID" value="MFC7410477.1"/>
    <property type="molecule type" value="Genomic_DNA"/>
</dbReference>
<dbReference type="Pfam" id="PF09791">
    <property type="entry name" value="Oxidored-like"/>
    <property type="match status" value="1"/>
</dbReference>